<dbReference type="EMBL" id="JRKL02000652">
    <property type="protein sequence ID" value="KAF3969401.1"/>
    <property type="molecule type" value="Genomic_DNA"/>
</dbReference>
<keyword evidence="2" id="KW-1185">Reference proteome</keyword>
<sequence length="138" mass="14991">MEVPLFLGHVQCSEASLASMPPILEALEGKSSYGDLLGYGSGPIRSSVPCVNQLLDHLWHISAGLGLVSSYGALYSAGAHEAVLKVKGLLLSWHVKFLVENYGSCSEGAEIVCLWDLVLHFPYIVVAFCQRVELMNDR</sequence>
<accession>A0A8J4W3B7</accession>
<comment type="caution">
    <text evidence="1">The sequence shown here is derived from an EMBL/GenBank/DDBJ whole genome shotgun (WGS) entry which is preliminary data.</text>
</comment>
<proteinExistence type="predicted"/>
<reference evidence="1" key="1">
    <citation type="submission" date="2020-03" db="EMBL/GenBank/DDBJ databases">
        <title>Castanea mollissima Vanexum genome sequencing.</title>
        <authorList>
            <person name="Staton M."/>
        </authorList>
    </citation>
    <scope>NUCLEOTIDE SEQUENCE</scope>
    <source>
        <tissue evidence="1">Leaf</tissue>
    </source>
</reference>
<dbReference type="Proteomes" id="UP000737018">
    <property type="component" value="Unassembled WGS sequence"/>
</dbReference>
<name>A0A8J4W3B7_9ROSI</name>
<organism evidence="1 2">
    <name type="scientific">Castanea mollissima</name>
    <name type="common">Chinese chestnut</name>
    <dbReference type="NCBI Taxonomy" id="60419"/>
    <lineage>
        <taxon>Eukaryota</taxon>
        <taxon>Viridiplantae</taxon>
        <taxon>Streptophyta</taxon>
        <taxon>Embryophyta</taxon>
        <taxon>Tracheophyta</taxon>
        <taxon>Spermatophyta</taxon>
        <taxon>Magnoliopsida</taxon>
        <taxon>eudicotyledons</taxon>
        <taxon>Gunneridae</taxon>
        <taxon>Pentapetalae</taxon>
        <taxon>rosids</taxon>
        <taxon>fabids</taxon>
        <taxon>Fagales</taxon>
        <taxon>Fagaceae</taxon>
        <taxon>Castanea</taxon>
    </lineage>
</organism>
<gene>
    <name evidence="1" type="ORF">CMV_006804</name>
</gene>
<evidence type="ECO:0000313" key="2">
    <source>
        <dbReference type="Proteomes" id="UP000737018"/>
    </source>
</evidence>
<evidence type="ECO:0000313" key="1">
    <source>
        <dbReference type="EMBL" id="KAF3969401.1"/>
    </source>
</evidence>
<dbReference type="AlphaFoldDB" id="A0A8J4W3B7"/>
<dbReference type="OrthoDB" id="6125419at2759"/>
<protein>
    <submittedName>
        <fullName evidence="1">Uncharacterized protein</fullName>
    </submittedName>
</protein>